<evidence type="ECO:0000313" key="1">
    <source>
        <dbReference type="EMBL" id="KAB0299145.1"/>
    </source>
</evidence>
<name>A0A5N3RZF8_9VIBR</name>
<accession>A0A5N3RZF8</accession>
<dbReference type="AlphaFoldDB" id="A0A5N3RZF8"/>
<proteinExistence type="predicted"/>
<reference evidence="1 2" key="1">
    <citation type="submission" date="2019-09" db="EMBL/GenBank/DDBJ databases">
        <title>Vibrio Fortis S7-72.</title>
        <authorList>
            <person name="Das S.K."/>
        </authorList>
    </citation>
    <scope>NUCLEOTIDE SEQUENCE [LARGE SCALE GENOMIC DNA]</scope>
    <source>
        <strain evidence="1 2">S7-72</strain>
    </source>
</reference>
<dbReference type="EMBL" id="VXDD01000007">
    <property type="protein sequence ID" value="KAB0299145.1"/>
    <property type="molecule type" value="Genomic_DNA"/>
</dbReference>
<dbReference type="RefSeq" id="WP_150897773.1">
    <property type="nucleotide sequence ID" value="NZ_VXDD01000007.1"/>
</dbReference>
<gene>
    <name evidence="1" type="ORF">F2Z80_25240</name>
</gene>
<evidence type="ECO:0000313" key="2">
    <source>
        <dbReference type="Proteomes" id="UP000326687"/>
    </source>
</evidence>
<comment type="caution">
    <text evidence="1">The sequence shown here is derived from an EMBL/GenBank/DDBJ whole genome shotgun (WGS) entry which is preliminary data.</text>
</comment>
<dbReference type="Proteomes" id="UP000326687">
    <property type="component" value="Unassembled WGS sequence"/>
</dbReference>
<organism evidence="1 2">
    <name type="scientific">Vibrio fortis</name>
    <dbReference type="NCBI Taxonomy" id="212667"/>
    <lineage>
        <taxon>Bacteria</taxon>
        <taxon>Pseudomonadati</taxon>
        <taxon>Pseudomonadota</taxon>
        <taxon>Gammaproteobacteria</taxon>
        <taxon>Vibrionales</taxon>
        <taxon>Vibrionaceae</taxon>
        <taxon>Vibrio</taxon>
    </lineage>
</organism>
<sequence>MSVLYHVGALLNVGAVWYTFDQIFSIGDGVERPTWKSIPDTKFETPIKESYSLSDLVSDIVDMVKDLIPPPTFWDKVEYLYDSTVGAVVESIVLNVALFFL</sequence>
<protein>
    <submittedName>
        <fullName evidence="1">Uncharacterized protein</fullName>
    </submittedName>
</protein>